<comment type="subcellular location">
    <subcellularLocation>
        <location evidence="1">Cell outer membrane</location>
    </subcellularLocation>
</comment>
<keyword evidence="5" id="KW-0998">Cell outer membrane</keyword>
<gene>
    <name evidence="8" type="ORF">DDZ16_08985</name>
</gene>
<keyword evidence="9" id="KW-1185">Reference proteome</keyword>
<feature type="domain" description="RagB/SusD" evidence="6">
    <location>
        <begin position="266"/>
        <end position="531"/>
    </location>
</feature>
<dbReference type="SUPFAM" id="SSF48452">
    <property type="entry name" value="TPR-like"/>
    <property type="match status" value="1"/>
</dbReference>
<dbReference type="CDD" id="cd08977">
    <property type="entry name" value="SusD"/>
    <property type="match status" value="1"/>
</dbReference>
<evidence type="ECO:0000259" key="6">
    <source>
        <dbReference type="Pfam" id="PF07980"/>
    </source>
</evidence>
<keyword evidence="3" id="KW-0732">Signal</keyword>
<organism evidence="8 9">
    <name type="scientific">Marinilabilia rubra</name>
    <dbReference type="NCBI Taxonomy" id="2162893"/>
    <lineage>
        <taxon>Bacteria</taxon>
        <taxon>Pseudomonadati</taxon>
        <taxon>Bacteroidota</taxon>
        <taxon>Bacteroidia</taxon>
        <taxon>Marinilabiliales</taxon>
        <taxon>Marinilabiliaceae</taxon>
        <taxon>Marinilabilia</taxon>
    </lineage>
</organism>
<dbReference type="Proteomes" id="UP000244956">
    <property type="component" value="Unassembled WGS sequence"/>
</dbReference>
<evidence type="ECO:0000256" key="1">
    <source>
        <dbReference type="ARBA" id="ARBA00004442"/>
    </source>
</evidence>
<dbReference type="Gene3D" id="1.25.40.390">
    <property type="match status" value="1"/>
</dbReference>
<evidence type="ECO:0000256" key="2">
    <source>
        <dbReference type="ARBA" id="ARBA00006275"/>
    </source>
</evidence>
<dbReference type="Pfam" id="PF14322">
    <property type="entry name" value="SusD-like_3"/>
    <property type="match status" value="1"/>
</dbReference>
<evidence type="ECO:0000256" key="3">
    <source>
        <dbReference type="ARBA" id="ARBA00022729"/>
    </source>
</evidence>
<dbReference type="Pfam" id="PF07980">
    <property type="entry name" value="SusD_RagB"/>
    <property type="match status" value="1"/>
</dbReference>
<keyword evidence="4" id="KW-0472">Membrane</keyword>
<feature type="domain" description="SusD-like N-terminal" evidence="7">
    <location>
        <begin position="10"/>
        <end position="203"/>
    </location>
</feature>
<protein>
    <submittedName>
        <fullName evidence="8">RagB/SusD family nutrient uptake outer membrane protein</fullName>
    </submittedName>
</protein>
<name>A0A2U2B9M7_9BACT</name>
<proteinExistence type="inferred from homology"/>
<accession>A0A2U2B9M7</accession>
<dbReference type="InterPro" id="IPR012944">
    <property type="entry name" value="SusD_RagB_dom"/>
</dbReference>
<sequence>MAVSHFSCEDYLDRYPLDEISPDSFWKTEQDLQSGLNNMYQYLNMRAWDEDVRTADCFPSGGNIISSGSLTPNDNESENIWNLSYQQIRAVHEFLDYYNRANETEEVKNRYRGEALFFRAYFHYQLLRHFGDVPIVTRLLNAGDEEVFGTRDPRSEVMDQIIEDLQWAADNLPARSWIETNRPNEVGRITKGAALTFLSRVALYEGTFEKYHGMSGYDKYLQTAIDASNEVINSGEYQLASNFENLFLPQGEDNEEVIFSYRYSKEIDEPSRRPTQTVEVNRFMPTKYLADAFLCSDGLPIDQSPLFQGYGSLTSEFENRDPRMKMTIWEPASDNHPQEGESQGEPVLSVSPTGYYFKKAADYNAYQNEVFTDEIKMRYAEVLLNYAEATYELNGSISDADLDKTVNALRARVGMSVELTNSFVSANGLSMLNEIRRERRVELAAEGLRYDDIIRRKTAEDQLPQAIKGFLFHQDVYPELVVGTDVQLDGDGFVIAQSADVRFFDPDKNYLLPLPSQQLTLNPNLEDNPNWSN</sequence>
<comment type="caution">
    <text evidence="8">The sequence shown here is derived from an EMBL/GenBank/DDBJ whole genome shotgun (WGS) entry which is preliminary data.</text>
</comment>
<evidence type="ECO:0000313" key="8">
    <source>
        <dbReference type="EMBL" id="PWD99754.1"/>
    </source>
</evidence>
<dbReference type="AlphaFoldDB" id="A0A2U2B9M7"/>
<comment type="similarity">
    <text evidence="2">Belongs to the SusD family.</text>
</comment>
<dbReference type="EMBL" id="QEWP01000006">
    <property type="protein sequence ID" value="PWD99754.1"/>
    <property type="molecule type" value="Genomic_DNA"/>
</dbReference>
<reference evidence="8 9" key="1">
    <citation type="submission" date="2018-05" db="EMBL/GenBank/DDBJ databases">
        <title>Marinilabilia rubrum sp. nov., isolated from saltern sediment.</title>
        <authorList>
            <person name="Zhang R."/>
        </authorList>
    </citation>
    <scope>NUCLEOTIDE SEQUENCE [LARGE SCALE GENOMIC DNA]</scope>
    <source>
        <strain evidence="8 9">WTE16</strain>
    </source>
</reference>
<evidence type="ECO:0000256" key="5">
    <source>
        <dbReference type="ARBA" id="ARBA00023237"/>
    </source>
</evidence>
<dbReference type="GO" id="GO:0009279">
    <property type="term" value="C:cell outer membrane"/>
    <property type="evidence" value="ECO:0007669"/>
    <property type="project" value="UniProtKB-SubCell"/>
</dbReference>
<evidence type="ECO:0000256" key="4">
    <source>
        <dbReference type="ARBA" id="ARBA00023136"/>
    </source>
</evidence>
<dbReference type="InterPro" id="IPR033985">
    <property type="entry name" value="SusD-like_N"/>
</dbReference>
<evidence type="ECO:0000313" key="9">
    <source>
        <dbReference type="Proteomes" id="UP000244956"/>
    </source>
</evidence>
<evidence type="ECO:0000259" key="7">
    <source>
        <dbReference type="Pfam" id="PF14322"/>
    </source>
</evidence>
<dbReference type="InterPro" id="IPR011990">
    <property type="entry name" value="TPR-like_helical_dom_sf"/>
</dbReference>
<dbReference type="OrthoDB" id="1031584at2"/>